<feature type="domain" description="Chitin-binding type-2" evidence="7">
    <location>
        <begin position="164"/>
        <end position="232"/>
    </location>
</feature>
<protein>
    <recommendedName>
        <fullName evidence="7">Chitin-binding type-2 domain-containing protein</fullName>
    </recommendedName>
</protein>
<evidence type="ECO:0000256" key="1">
    <source>
        <dbReference type="ARBA" id="ARBA00022669"/>
    </source>
</evidence>
<keyword evidence="2 6" id="KW-0732">Signal</keyword>
<dbReference type="AlphaFoldDB" id="A0A7M6UDL0"/>
<dbReference type="GO" id="GO:0005576">
    <property type="term" value="C:extracellular region"/>
    <property type="evidence" value="ECO:0007669"/>
    <property type="project" value="InterPro"/>
</dbReference>
<keyword evidence="5" id="KW-0325">Glycoprotein</keyword>
<keyword evidence="3" id="KW-0677">Repeat</keyword>
<dbReference type="SMART" id="SM00494">
    <property type="entry name" value="ChtBD2"/>
    <property type="match status" value="3"/>
</dbReference>
<dbReference type="Pfam" id="PF01607">
    <property type="entry name" value="CBM_14"/>
    <property type="match status" value="3"/>
</dbReference>
<dbReference type="SMR" id="A0A7M6UDL0"/>
<sequence>MRRFVTGLFVALALIGSAVQAQQQAASSFRCPEPKGFFPDPEQCDLYYACIDGQAEERLCKDGLVFRDDNPKKEFCDIPANVECGDRTLLQEPQPTKDCPRANGYFKHEDPLNCDKFVNCIDGVASVMPCPPGLVYEEKKSSCVWAADATRTCSDTNRETLDDGFSCPIGDVIGPQGRVLPHPTYPHPDDCAKFYICRNGMVPQKGQCEEGLVYNEDSFRCTEADLVPGCEDYYKGKNN</sequence>
<dbReference type="Proteomes" id="UP000002358">
    <property type="component" value="Chromosome 5"/>
</dbReference>
<dbReference type="PANTHER" id="PTHR23301">
    <property type="entry name" value="CHITIN BINDING PERITROPHIN-A"/>
    <property type="match status" value="1"/>
</dbReference>
<accession>A0A7M6UDL0</accession>
<dbReference type="OrthoDB" id="439917at2759"/>
<evidence type="ECO:0000256" key="5">
    <source>
        <dbReference type="ARBA" id="ARBA00023180"/>
    </source>
</evidence>
<reference evidence="8" key="1">
    <citation type="submission" date="2021-01" db="UniProtKB">
        <authorList>
            <consortium name="EnsemblMetazoa"/>
        </authorList>
    </citation>
    <scope>IDENTIFICATION</scope>
</reference>
<evidence type="ECO:0000256" key="2">
    <source>
        <dbReference type="ARBA" id="ARBA00022729"/>
    </source>
</evidence>
<evidence type="ECO:0000256" key="6">
    <source>
        <dbReference type="SAM" id="SignalP"/>
    </source>
</evidence>
<dbReference type="InParanoid" id="A0A7M6UDL0"/>
<feature type="chain" id="PRO_5029798226" description="Chitin-binding type-2 domain-containing protein" evidence="6">
    <location>
        <begin position="22"/>
        <end position="239"/>
    </location>
</feature>
<dbReference type="KEGG" id="nvi:100115255"/>
<dbReference type="GO" id="GO:0008061">
    <property type="term" value="F:chitin binding"/>
    <property type="evidence" value="ECO:0007669"/>
    <property type="project" value="UniProtKB-KW"/>
</dbReference>
<evidence type="ECO:0000256" key="4">
    <source>
        <dbReference type="ARBA" id="ARBA00023157"/>
    </source>
</evidence>
<keyword evidence="1" id="KW-0147">Chitin-binding</keyword>
<dbReference type="InterPro" id="IPR036508">
    <property type="entry name" value="Chitin-bd_dom_sf"/>
</dbReference>
<dbReference type="OMA" id="PNELPCP"/>
<evidence type="ECO:0000313" key="8">
    <source>
        <dbReference type="EnsemblMetazoa" id="NP_001165851"/>
    </source>
</evidence>
<keyword evidence="4" id="KW-1015">Disulfide bond</keyword>
<feature type="signal peptide" evidence="6">
    <location>
        <begin position="1"/>
        <end position="21"/>
    </location>
</feature>
<dbReference type="SUPFAM" id="SSF57625">
    <property type="entry name" value="Invertebrate chitin-binding proteins"/>
    <property type="match status" value="3"/>
</dbReference>
<evidence type="ECO:0000259" key="7">
    <source>
        <dbReference type="PROSITE" id="PS50940"/>
    </source>
</evidence>
<evidence type="ECO:0000256" key="3">
    <source>
        <dbReference type="ARBA" id="ARBA00022737"/>
    </source>
</evidence>
<dbReference type="InterPro" id="IPR002557">
    <property type="entry name" value="Chitin-bd_dom"/>
</dbReference>
<dbReference type="Gene3D" id="2.170.140.10">
    <property type="entry name" value="Chitin binding domain"/>
    <property type="match status" value="3"/>
</dbReference>
<proteinExistence type="predicted"/>
<feature type="domain" description="Chitin-binding type-2" evidence="7">
    <location>
        <begin position="28"/>
        <end position="86"/>
    </location>
</feature>
<gene>
    <name evidence="8" type="primary">100115255</name>
</gene>
<evidence type="ECO:0000313" key="9">
    <source>
        <dbReference type="Proteomes" id="UP000002358"/>
    </source>
</evidence>
<dbReference type="InterPro" id="IPR051940">
    <property type="entry name" value="Chitin_bind-dev_reg"/>
</dbReference>
<feature type="domain" description="Chitin-binding type-2" evidence="7">
    <location>
        <begin position="96"/>
        <end position="155"/>
    </location>
</feature>
<dbReference type="PROSITE" id="PS50940">
    <property type="entry name" value="CHIT_BIND_II"/>
    <property type="match status" value="3"/>
</dbReference>
<name>A0A7M6UDL0_NASVI</name>
<dbReference type="PANTHER" id="PTHR23301:SF110">
    <property type="entry name" value="LD43683P-RELATED"/>
    <property type="match status" value="1"/>
</dbReference>
<keyword evidence="9" id="KW-1185">Reference proteome</keyword>
<dbReference type="EnsemblMetazoa" id="NM_001172380">
    <property type="protein sequence ID" value="NP_001165851"/>
    <property type="gene ID" value="GeneID_100115255"/>
</dbReference>
<organism evidence="8 9">
    <name type="scientific">Nasonia vitripennis</name>
    <name type="common">Parasitic wasp</name>
    <dbReference type="NCBI Taxonomy" id="7425"/>
    <lineage>
        <taxon>Eukaryota</taxon>
        <taxon>Metazoa</taxon>
        <taxon>Ecdysozoa</taxon>
        <taxon>Arthropoda</taxon>
        <taxon>Hexapoda</taxon>
        <taxon>Insecta</taxon>
        <taxon>Pterygota</taxon>
        <taxon>Neoptera</taxon>
        <taxon>Endopterygota</taxon>
        <taxon>Hymenoptera</taxon>
        <taxon>Apocrita</taxon>
        <taxon>Proctotrupomorpha</taxon>
        <taxon>Chalcidoidea</taxon>
        <taxon>Pteromalidae</taxon>
        <taxon>Pteromalinae</taxon>
        <taxon>Nasonia</taxon>
    </lineage>
</organism>